<name>A0A1Y2P2Q3_STRFR</name>
<proteinExistence type="predicted"/>
<sequence length="96" mass="10345">MVRPASHRARCHARTTSGYSASREGRPSCRVPHQACQSCSTATSAATRVPATSGPSAASSAPIRFTSRKARPCSPACGTIAEWNFSAPCRDWRHWK</sequence>
<evidence type="ECO:0000313" key="3">
    <source>
        <dbReference type="Proteomes" id="UP000194318"/>
    </source>
</evidence>
<reference evidence="2 3" key="1">
    <citation type="submission" date="2016-09" db="EMBL/GenBank/DDBJ databases">
        <title>Streptomyces fradiae DSM40063, a candidate organism with high potential of specific P450 cytochromes.</title>
        <authorList>
            <person name="Grumaz C."/>
            <person name="Vainshtein Y."/>
            <person name="Kirstahler P."/>
            <person name="Sohn K."/>
        </authorList>
    </citation>
    <scope>NUCLEOTIDE SEQUENCE [LARGE SCALE GENOMIC DNA]</scope>
    <source>
        <strain evidence="2 3">DSM 40063</strain>
    </source>
</reference>
<organism evidence="2 3">
    <name type="scientific">Streptomyces fradiae ATCC 10745 = DSM 40063</name>
    <dbReference type="NCBI Taxonomy" id="1319510"/>
    <lineage>
        <taxon>Bacteria</taxon>
        <taxon>Bacillati</taxon>
        <taxon>Actinomycetota</taxon>
        <taxon>Actinomycetes</taxon>
        <taxon>Kitasatosporales</taxon>
        <taxon>Streptomycetaceae</taxon>
        <taxon>Streptomyces</taxon>
    </lineage>
</organism>
<dbReference type="Proteomes" id="UP000194318">
    <property type="component" value="Unassembled WGS sequence"/>
</dbReference>
<gene>
    <name evidence="2" type="ORF">BG846_00822</name>
</gene>
<feature type="compositionally biased region" description="Basic residues" evidence="1">
    <location>
        <begin position="1"/>
        <end position="13"/>
    </location>
</feature>
<protein>
    <submittedName>
        <fullName evidence="2">Uncharacterized protein</fullName>
    </submittedName>
</protein>
<feature type="region of interest" description="Disordered" evidence="1">
    <location>
        <begin position="1"/>
        <end position="26"/>
    </location>
</feature>
<accession>A0A1Y2P2Q3</accession>
<dbReference type="AlphaFoldDB" id="A0A1Y2P2Q3"/>
<dbReference type="EMBL" id="MIFZ01000078">
    <property type="protein sequence ID" value="OSY53509.1"/>
    <property type="molecule type" value="Genomic_DNA"/>
</dbReference>
<comment type="caution">
    <text evidence="2">The sequence shown here is derived from an EMBL/GenBank/DDBJ whole genome shotgun (WGS) entry which is preliminary data.</text>
</comment>
<evidence type="ECO:0000313" key="2">
    <source>
        <dbReference type="EMBL" id="OSY53509.1"/>
    </source>
</evidence>
<evidence type="ECO:0000256" key="1">
    <source>
        <dbReference type="SAM" id="MobiDB-lite"/>
    </source>
</evidence>